<dbReference type="SUPFAM" id="SSF56672">
    <property type="entry name" value="DNA/RNA polymerases"/>
    <property type="match status" value="1"/>
</dbReference>
<feature type="domain" description="Reverse transcriptase" evidence="10">
    <location>
        <begin position="1"/>
        <end position="162"/>
    </location>
</feature>
<evidence type="ECO:0000256" key="6">
    <source>
        <dbReference type="ARBA" id="ARBA00022750"/>
    </source>
</evidence>
<evidence type="ECO:0000313" key="11">
    <source>
        <dbReference type="EMBL" id="JAB86172.1"/>
    </source>
</evidence>
<gene>
    <name evidence="11" type="primary">POLY</name>
</gene>
<evidence type="ECO:0000256" key="9">
    <source>
        <dbReference type="ARBA" id="ARBA00022918"/>
    </source>
</evidence>
<keyword evidence="2" id="KW-0645">Protease</keyword>
<dbReference type="EMBL" id="GAMC01020384">
    <property type="protein sequence ID" value="JAB86171.1"/>
    <property type="molecule type" value="mRNA"/>
</dbReference>
<dbReference type="FunFam" id="3.10.20.370:FF:000001">
    <property type="entry name" value="Retrovirus-related Pol polyprotein from transposon 17.6-like protein"/>
    <property type="match status" value="1"/>
</dbReference>
<proteinExistence type="evidence at transcript level"/>
<name>W8AK34_CERCA</name>
<dbReference type="GO" id="GO:0004519">
    <property type="term" value="F:endonuclease activity"/>
    <property type="evidence" value="ECO:0007669"/>
    <property type="project" value="UniProtKB-KW"/>
</dbReference>
<accession>W8AK34</accession>
<dbReference type="EMBL" id="GAMC01020383">
    <property type="protein sequence ID" value="JAB86172.1"/>
    <property type="molecule type" value="mRNA"/>
</dbReference>
<dbReference type="CDD" id="cd09274">
    <property type="entry name" value="RNase_HI_RT_Ty3"/>
    <property type="match status" value="1"/>
</dbReference>
<dbReference type="GO" id="GO:0004190">
    <property type="term" value="F:aspartic-type endopeptidase activity"/>
    <property type="evidence" value="ECO:0007669"/>
    <property type="project" value="UniProtKB-KW"/>
</dbReference>
<dbReference type="PROSITE" id="PS50878">
    <property type="entry name" value="RT_POL"/>
    <property type="match status" value="1"/>
</dbReference>
<organism evidence="11">
    <name type="scientific">Ceratitis capitata</name>
    <name type="common">Mediterranean fruit fly</name>
    <name type="synonym">Tephritis capitata</name>
    <dbReference type="NCBI Taxonomy" id="7213"/>
    <lineage>
        <taxon>Eukaryota</taxon>
        <taxon>Metazoa</taxon>
        <taxon>Ecdysozoa</taxon>
        <taxon>Arthropoda</taxon>
        <taxon>Hexapoda</taxon>
        <taxon>Insecta</taxon>
        <taxon>Pterygota</taxon>
        <taxon>Neoptera</taxon>
        <taxon>Endopterygota</taxon>
        <taxon>Diptera</taxon>
        <taxon>Brachycera</taxon>
        <taxon>Muscomorpha</taxon>
        <taxon>Tephritoidea</taxon>
        <taxon>Tephritidae</taxon>
        <taxon>Ceratitis</taxon>
        <taxon>Ceratitis</taxon>
    </lineage>
</organism>
<dbReference type="InterPro" id="IPR043128">
    <property type="entry name" value="Rev_trsase/Diguanyl_cyclase"/>
</dbReference>
<sequence>MNDDGSPKLRLVIDFKKINEKTISDRYPMPNPEVILTNLGKSKYFSTIDLESGFYQILMKENDIEKTAFSVNNGKYEFLRMPFGLKNAPSIFQRAMDNVLREYIGKFCHVYIDDVIIFSKSLKEHKKHLNLIIEILRGANMKISSEKSKFYQEEVEFLGYIVAKDIIKTDPKKIETIQNYPVPRTLRQLRGFLGLTGYYRKFIENYAAISKPLTKYLQGENGKISQYLSKKKIVDLDQSGITACERLKNLLSQQVQLTQPNYNMKFVLTTDASNVALGAVLSQEGKPIIFISKTLNSTEMNYATNEKELFAIVCALKTLRNYLYGVSDLEIHTDHQPLSFAVSERNPNIKIKRWRSFIEENYL</sequence>
<dbReference type="InterPro" id="IPR051320">
    <property type="entry name" value="Viral_Replic_Matur_Polypro"/>
</dbReference>
<evidence type="ECO:0000256" key="4">
    <source>
        <dbReference type="ARBA" id="ARBA00022695"/>
    </source>
</evidence>
<reference evidence="11" key="1">
    <citation type="submission" date="2013-07" db="EMBL/GenBank/DDBJ databases">
        <authorList>
            <person name="Geib S."/>
        </authorList>
    </citation>
    <scope>NUCLEOTIDE SEQUENCE</scope>
</reference>
<dbReference type="FunFam" id="3.30.70.270:FF:000020">
    <property type="entry name" value="Transposon Tf2-6 polyprotein-like Protein"/>
    <property type="match status" value="1"/>
</dbReference>
<keyword evidence="9" id="KW-0695">RNA-directed DNA polymerase</keyword>
<dbReference type="Pfam" id="PF00078">
    <property type="entry name" value="RVT_1"/>
    <property type="match status" value="1"/>
</dbReference>
<evidence type="ECO:0000256" key="7">
    <source>
        <dbReference type="ARBA" id="ARBA00022759"/>
    </source>
</evidence>
<dbReference type="Pfam" id="PF17917">
    <property type="entry name" value="RT_RNaseH"/>
    <property type="match status" value="1"/>
</dbReference>
<keyword evidence="4" id="KW-0548">Nucleotidyltransferase</keyword>
<evidence type="ECO:0000256" key="2">
    <source>
        <dbReference type="ARBA" id="ARBA00022670"/>
    </source>
</evidence>
<dbReference type="GO" id="GO:0003964">
    <property type="term" value="F:RNA-directed DNA polymerase activity"/>
    <property type="evidence" value="ECO:0007669"/>
    <property type="project" value="UniProtKB-KW"/>
</dbReference>
<dbReference type="EC" id="2.7.7.49" evidence="1"/>
<dbReference type="InterPro" id="IPR000477">
    <property type="entry name" value="RT_dom"/>
</dbReference>
<keyword evidence="3" id="KW-0808">Transferase</keyword>
<evidence type="ECO:0000256" key="3">
    <source>
        <dbReference type="ARBA" id="ARBA00022679"/>
    </source>
</evidence>
<dbReference type="InterPro" id="IPR043502">
    <property type="entry name" value="DNA/RNA_pol_sf"/>
</dbReference>
<dbReference type="GO" id="GO:0006508">
    <property type="term" value="P:proteolysis"/>
    <property type="evidence" value="ECO:0007669"/>
    <property type="project" value="UniProtKB-KW"/>
</dbReference>
<dbReference type="PANTHER" id="PTHR33064">
    <property type="entry name" value="POL PROTEIN"/>
    <property type="match status" value="1"/>
</dbReference>
<evidence type="ECO:0000256" key="1">
    <source>
        <dbReference type="ARBA" id="ARBA00012493"/>
    </source>
</evidence>
<evidence type="ECO:0000259" key="10">
    <source>
        <dbReference type="PROSITE" id="PS50878"/>
    </source>
</evidence>
<dbReference type="AlphaFoldDB" id="W8AK34"/>
<dbReference type="FunFam" id="3.10.10.10:FF:000007">
    <property type="entry name" value="Retrovirus-related Pol polyprotein from transposon 17.6-like Protein"/>
    <property type="match status" value="1"/>
</dbReference>
<keyword evidence="6" id="KW-0064">Aspartyl protease</keyword>
<dbReference type="InterPro" id="IPR041373">
    <property type="entry name" value="RT_RNaseH"/>
</dbReference>
<protein>
    <recommendedName>
        <fullName evidence="1">RNA-directed DNA polymerase</fullName>
        <ecNumber evidence="1">2.7.7.49</ecNumber>
    </recommendedName>
</protein>
<keyword evidence="5" id="KW-0540">Nuclease</keyword>
<dbReference type="CDD" id="cd01647">
    <property type="entry name" value="RT_LTR"/>
    <property type="match status" value="1"/>
</dbReference>
<reference evidence="11" key="2">
    <citation type="journal article" date="2014" name="BMC Genomics">
        <title>A genomic perspective to assessing quality of mass-reared SIT flies used in Mediterranean fruit fly (Ceratitis capitata) eradication in California.</title>
        <authorList>
            <person name="Calla B."/>
            <person name="Hall B."/>
            <person name="Hou S."/>
            <person name="Geib S.M."/>
        </authorList>
    </citation>
    <scope>NUCLEOTIDE SEQUENCE</scope>
</reference>
<dbReference type="Gene3D" id="3.10.10.10">
    <property type="entry name" value="HIV Type 1 Reverse Transcriptase, subunit A, domain 1"/>
    <property type="match status" value="1"/>
</dbReference>
<dbReference type="PANTHER" id="PTHR33064:SF37">
    <property type="entry name" value="RIBONUCLEASE H"/>
    <property type="match status" value="1"/>
</dbReference>
<keyword evidence="7" id="KW-0255">Endonuclease</keyword>
<evidence type="ECO:0000256" key="5">
    <source>
        <dbReference type="ARBA" id="ARBA00022722"/>
    </source>
</evidence>
<dbReference type="Gene3D" id="3.30.70.270">
    <property type="match status" value="2"/>
</dbReference>
<evidence type="ECO:0000256" key="8">
    <source>
        <dbReference type="ARBA" id="ARBA00022801"/>
    </source>
</evidence>
<keyword evidence="8" id="KW-0378">Hydrolase</keyword>